<evidence type="ECO:0000259" key="1">
    <source>
        <dbReference type="Pfam" id="PF01402"/>
    </source>
</evidence>
<evidence type="ECO:0000313" key="3">
    <source>
        <dbReference type="EMBL" id="RHB72976.1"/>
    </source>
</evidence>
<dbReference type="GO" id="GO:0006355">
    <property type="term" value="P:regulation of DNA-templated transcription"/>
    <property type="evidence" value="ECO:0007669"/>
    <property type="project" value="InterPro"/>
</dbReference>
<dbReference type="InterPro" id="IPR008687">
    <property type="entry name" value="MobC"/>
</dbReference>
<dbReference type="AlphaFoldDB" id="A0A413X8P9"/>
<dbReference type="Proteomes" id="UP000286114">
    <property type="component" value="Unassembled WGS sequence"/>
</dbReference>
<evidence type="ECO:0000313" key="4">
    <source>
        <dbReference type="Proteomes" id="UP000286114"/>
    </source>
</evidence>
<gene>
    <name evidence="3" type="ORF">DW873_10760</name>
</gene>
<accession>A0A413X8P9</accession>
<dbReference type="RefSeq" id="WP_117881199.1">
    <property type="nucleotide sequence ID" value="NZ_QRLB01000006.1"/>
</dbReference>
<proteinExistence type="predicted"/>
<dbReference type="EMBL" id="QSHA01000007">
    <property type="protein sequence ID" value="RHB72976.1"/>
    <property type="molecule type" value="Genomic_DNA"/>
</dbReference>
<dbReference type="InterPro" id="IPR002145">
    <property type="entry name" value="CopG"/>
</dbReference>
<protein>
    <submittedName>
        <fullName evidence="3">Plasmid mobilization relaxosome protein MobC</fullName>
    </submittedName>
</protein>
<feature type="domain" description="Ribbon-helix-helix protein CopG" evidence="1">
    <location>
        <begin position="6"/>
        <end position="40"/>
    </location>
</feature>
<name>A0A413X8P9_BACUN</name>
<organism evidence="3 4">
    <name type="scientific">Bacteroides uniformis</name>
    <dbReference type="NCBI Taxonomy" id="820"/>
    <lineage>
        <taxon>Bacteria</taxon>
        <taxon>Pseudomonadati</taxon>
        <taxon>Bacteroidota</taxon>
        <taxon>Bacteroidia</taxon>
        <taxon>Bacteroidales</taxon>
        <taxon>Bacteroidaceae</taxon>
        <taxon>Bacteroides</taxon>
    </lineage>
</organism>
<evidence type="ECO:0000259" key="2">
    <source>
        <dbReference type="Pfam" id="PF05713"/>
    </source>
</evidence>
<dbReference type="Pfam" id="PF01402">
    <property type="entry name" value="RHH_1"/>
    <property type="match status" value="1"/>
</dbReference>
<reference evidence="3 4" key="1">
    <citation type="submission" date="2018-08" db="EMBL/GenBank/DDBJ databases">
        <title>A genome reference for cultivated species of the human gut microbiota.</title>
        <authorList>
            <person name="Zou Y."/>
            <person name="Xue W."/>
            <person name="Luo G."/>
        </authorList>
    </citation>
    <scope>NUCLEOTIDE SEQUENCE [LARGE SCALE GENOMIC DNA]</scope>
    <source>
        <strain evidence="3 4">AM39-1</strain>
    </source>
</reference>
<dbReference type="Pfam" id="PF05713">
    <property type="entry name" value="MobC"/>
    <property type="match status" value="1"/>
</dbReference>
<comment type="caution">
    <text evidence="3">The sequence shown here is derived from an EMBL/GenBank/DDBJ whole genome shotgun (WGS) entry which is preliminary data.</text>
</comment>
<sequence length="102" mass="12015">MEKKNTITIRLSDEQYGWLRALSRRSKRSQSEVVRSLIEQGTVRERITRENLDIIRKLIGESTNLNQLAKQANRQGFFRVRDECQATALKISQLIKRIKDDR</sequence>
<feature type="domain" description="Bacterial mobilisation" evidence="2">
    <location>
        <begin position="55"/>
        <end position="98"/>
    </location>
</feature>